<evidence type="ECO:0000256" key="1">
    <source>
        <dbReference type="ARBA" id="ARBA00005336"/>
    </source>
</evidence>
<dbReference type="InterPro" id="IPR001764">
    <property type="entry name" value="Glyco_hydro_3_N"/>
</dbReference>
<gene>
    <name evidence="4" type="ORF">KSW38_15635</name>
</gene>
<dbReference type="Proteomes" id="UP000824166">
    <property type="component" value="Unassembled WGS sequence"/>
</dbReference>
<proteinExistence type="inferred from homology"/>
<dbReference type="Pfam" id="PF14310">
    <property type="entry name" value="Fn3-like"/>
    <property type="match status" value="1"/>
</dbReference>
<reference evidence="4 5" key="1">
    <citation type="submission" date="2021-06" db="EMBL/GenBank/DDBJ databases">
        <authorList>
            <person name="Jeong J.W."/>
        </authorList>
    </citation>
    <scope>NUCLEOTIDE SEQUENCE [LARGE SCALE GENOMIC DNA]</scope>
    <source>
        <strain evidence="4 5">MMS21-TAE1-1</strain>
    </source>
</reference>
<sequence length="631" mass="66616">MARDIRWGRIHETYGEDAELVAQMGIGFIRGIQGGDARSGVLATAKHFLAYGVSLAALNQATTQLGRRELVDVHAEPFRRSIAEAGLSIVMNSYNDVDGIPAASNTWLFRELLRGQLGFDGLVVSDGAISMLLTTYLTAATAGHAAGQALTAGIDVELPSASMTAGLRPLIEDGTFSEEVLDLAVLNVLRVKHRLGLIPAMSPPSVPHDLQPVSDSEAARLAREVAAQSVTLLANDGVLPLSPGSHRIAVVGPAATELRIHFGAYTSVSDGEMPVAVAEIIAGNVPGIDASPDVLPDMFQTRLPGVEPRFEEGARRLHPEAKTVLEALRTLDGHVEFHDFGSITTDGGFIAEDVAAAVKDADVVIAVVGERTGWFGNHTAGEGRTVARPELPGDQAELVAALSMAGKPVITVVISGRPLILERVHEASAAVVLAPLLGPMAGETIANVLFGRIHPSGRTPSTFPRSAGQIPMYHGHPIGSGYDHPTLPRYGYTDLPDSTPLYPFGHGLSFTTFEMSLQHASLTGDHLAVEAVIQNTGTRAGTAIPQLYARDEAASVVRPVRQLLDFTRIELEPGATATVRLSAPLCRLAYTWEDGRRGVEAGLVTLMLGSSSATIEAASTVEVPEVVIDAP</sequence>
<organism evidence="4 5">
    <name type="scientific">Paenarthrobacter aromaticivorans</name>
    <dbReference type="NCBI Taxonomy" id="2849150"/>
    <lineage>
        <taxon>Bacteria</taxon>
        <taxon>Bacillati</taxon>
        <taxon>Actinomycetota</taxon>
        <taxon>Actinomycetes</taxon>
        <taxon>Micrococcales</taxon>
        <taxon>Micrococcaceae</taxon>
        <taxon>Paenarthrobacter</taxon>
    </lineage>
</organism>
<dbReference type="SMART" id="SM01217">
    <property type="entry name" value="Fn3_like"/>
    <property type="match status" value="1"/>
</dbReference>
<dbReference type="InterPro" id="IPR044993">
    <property type="entry name" value="BXL"/>
</dbReference>
<evidence type="ECO:0000313" key="5">
    <source>
        <dbReference type="Proteomes" id="UP000824166"/>
    </source>
</evidence>
<accession>A0ABS6I7M7</accession>
<dbReference type="GO" id="GO:0016787">
    <property type="term" value="F:hydrolase activity"/>
    <property type="evidence" value="ECO:0007669"/>
    <property type="project" value="UniProtKB-KW"/>
</dbReference>
<keyword evidence="4" id="KW-0378">Hydrolase</keyword>
<dbReference type="InterPro" id="IPR026891">
    <property type="entry name" value="Fn3-like"/>
</dbReference>
<keyword evidence="5" id="KW-1185">Reference proteome</keyword>
<comment type="similarity">
    <text evidence="1">Belongs to the glycosyl hydrolase 3 family.</text>
</comment>
<dbReference type="InterPro" id="IPR002772">
    <property type="entry name" value="Glyco_hydro_3_C"/>
</dbReference>
<dbReference type="Pfam" id="PF00933">
    <property type="entry name" value="Glyco_hydro_3"/>
    <property type="match status" value="1"/>
</dbReference>
<dbReference type="PANTHER" id="PTHR42721">
    <property type="entry name" value="SUGAR HYDROLASE-RELATED"/>
    <property type="match status" value="1"/>
</dbReference>
<protein>
    <submittedName>
        <fullName evidence="4">Glycoside hydrolase family 3 C-terminal domain-containing protein</fullName>
    </submittedName>
</protein>
<evidence type="ECO:0000259" key="3">
    <source>
        <dbReference type="SMART" id="SM01217"/>
    </source>
</evidence>
<dbReference type="Pfam" id="PF01915">
    <property type="entry name" value="Glyco_hydro_3_C"/>
    <property type="match status" value="1"/>
</dbReference>
<keyword evidence="2" id="KW-0732">Signal</keyword>
<name>A0ABS6I7M7_9MICC</name>
<dbReference type="EMBL" id="JAHOPC010000010">
    <property type="protein sequence ID" value="MBU8867720.1"/>
    <property type="molecule type" value="Genomic_DNA"/>
</dbReference>
<feature type="domain" description="Fibronectin type III-like" evidence="3">
    <location>
        <begin position="543"/>
        <end position="612"/>
    </location>
</feature>
<evidence type="ECO:0000256" key="2">
    <source>
        <dbReference type="ARBA" id="ARBA00022729"/>
    </source>
</evidence>
<evidence type="ECO:0000313" key="4">
    <source>
        <dbReference type="EMBL" id="MBU8867720.1"/>
    </source>
</evidence>
<comment type="caution">
    <text evidence="4">The sequence shown here is derived from an EMBL/GenBank/DDBJ whole genome shotgun (WGS) entry which is preliminary data.</text>
</comment>
<dbReference type="PANTHER" id="PTHR42721:SF3">
    <property type="entry name" value="BETA-D-XYLOSIDASE 5-RELATED"/>
    <property type="match status" value="1"/>
</dbReference>